<proteinExistence type="predicted"/>
<dbReference type="Proteomes" id="UP001152604">
    <property type="component" value="Unassembled WGS sequence"/>
</dbReference>
<sequence length="76" mass="8450">MILVEGDAERPNIPHVILTDRDPNGTKPPLVRRRLINVLRLVEDGVNYTPLNADAVIARAEPFGYFVNSNTLEPKG</sequence>
<accession>A0ABM9EGZ7</accession>
<gene>
    <name evidence="1" type="ORF">MES4922_90076</name>
</gene>
<dbReference type="EMBL" id="CAKXZS010000089">
    <property type="protein sequence ID" value="CAH2408135.1"/>
    <property type="molecule type" value="Genomic_DNA"/>
</dbReference>
<organism evidence="1 2">
    <name type="scientific">Mesorhizobium ventifaucium</name>
    <dbReference type="NCBI Taxonomy" id="666020"/>
    <lineage>
        <taxon>Bacteria</taxon>
        <taxon>Pseudomonadati</taxon>
        <taxon>Pseudomonadota</taxon>
        <taxon>Alphaproteobacteria</taxon>
        <taxon>Hyphomicrobiales</taxon>
        <taxon>Phyllobacteriaceae</taxon>
        <taxon>Mesorhizobium</taxon>
    </lineage>
</organism>
<evidence type="ECO:0000313" key="1">
    <source>
        <dbReference type="EMBL" id="CAH2408135.1"/>
    </source>
</evidence>
<reference evidence="1" key="1">
    <citation type="submission" date="2022-03" db="EMBL/GenBank/DDBJ databases">
        <authorList>
            <person name="Brunel B."/>
        </authorList>
    </citation>
    <scope>NUCLEOTIDE SEQUENCE</scope>
    <source>
        <strain evidence="1">STM4922sample</strain>
    </source>
</reference>
<name>A0ABM9EGZ7_9HYPH</name>
<evidence type="ECO:0008006" key="3">
    <source>
        <dbReference type="Google" id="ProtNLM"/>
    </source>
</evidence>
<keyword evidence="2" id="KW-1185">Reference proteome</keyword>
<comment type="caution">
    <text evidence="1">The sequence shown here is derived from an EMBL/GenBank/DDBJ whole genome shotgun (WGS) entry which is preliminary data.</text>
</comment>
<protein>
    <recommendedName>
        <fullName evidence="3">Toprim domain-containing protein</fullName>
    </recommendedName>
</protein>
<evidence type="ECO:0000313" key="2">
    <source>
        <dbReference type="Proteomes" id="UP001152604"/>
    </source>
</evidence>